<dbReference type="AlphaFoldDB" id="A0A507AMS0"/>
<keyword evidence="4" id="KW-1185">Reference proteome</keyword>
<dbReference type="SUPFAM" id="SSF54695">
    <property type="entry name" value="POZ domain"/>
    <property type="match status" value="1"/>
</dbReference>
<dbReference type="CDD" id="cd18186">
    <property type="entry name" value="BTB_POZ_ZBTB_KLHL-like"/>
    <property type="match status" value="1"/>
</dbReference>
<sequence>MPKARRDTIKMFGRRENNVLRYAMETHQFSDLKFVSHGHEFPVHKLVVCLQSPVINAAMHEGFEEAETNVIKMDSFDVETIKRFEQFLYTGWYEGFPAPIDDDKEVGENDKEVVENDKEAGETDHRLTISGTIAPPSTPEGSEPETTVRPSVFFDDDVFQHILVNSIGDYYGVDELVSLSRARIEAILEDPQRYLVHSLPAMAEKVMEATGDRELLAVISKAMAKDIAELLASGKLDDQPHLVPPFALEVLSKSVTKYEERLAFHERRQEAFLCEIEQLRKERALYLGDPHMP</sequence>
<dbReference type="Pfam" id="PF00651">
    <property type="entry name" value="BTB"/>
    <property type="match status" value="1"/>
</dbReference>
<dbReference type="InParanoid" id="A0A507AMS0"/>
<feature type="coiled-coil region" evidence="1">
    <location>
        <begin position="248"/>
        <end position="282"/>
    </location>
</feature>
<feature type="domain" description="BTB" evidence="2">
    <location>
        <begin position="30"/>
        <end position="91"/>
    </location>
</feature>
<dbReference type="Proteomes" id="UP000319257">
    <property type="component" value="Unassembled WGS sequence"/>
</dbReference>
<dbReference type="GeneID" id="41977491"/>
<gene>
    <name evidence="3" type="ORF">E0L32_010044</name>
</gene>
<evidence type="ECO:0000259" key="2">
    <source>
        <dbReference type="PROSITE" id="PS50097"/>
    </source>
</evidence>
<reference evidence="3 4" key="1">
    <citation type="submission" date="2019-06" db="EMBL/GenBank/DDBJ databases">
        <title>Draft genome sequence of the filamentous fungus Phialemoniopsis curvata isolated from diesel fuel.</title>
        <authorList>
            <person name="Varaljay V.A."/>
            <person name="Lyon W.J."/>
            <person name="Crouch A.L."/>
            <person name="Drake C.E."/>
            <person name="Hollomon J.M."/>
            <person name="Nadeau L.J."/>
            <person name="Nunn H.S."/>
            <person name="Stevenson B.S."/>
            <person name="Bojanowski C.L."/>
            <person name="Crookes-Goodson W.J."/>
        </authorList>
    </citation>
    <scope>NUCLEOTIDE SEQUENCE [LARGE SCALE GENOMIC DNA]</scope>
    <source>
        <strain evidence="3 4">D216</strain>
    </source>
</reference>
<dbReference type="PANTHER" id="PTHR47843:SF5">
    <property type="entry name" value="BTB_POZ DOMAIN PROTEIN"/>
    <property type="match status" value="1"/>
</dbReference>
<dbReference type="InterPro" id="IPR000210">
    <property type="entry name" value="BTB/POZ_dom"/>
</dbReference>
<organism evidence="3 4">
    <name type="scientific">Thyridium curvatum</name>
    <dbReference type="NCBI Taxonomy" id="1093900"/>
    <lineage>
        <taxon>Eukaryota</taxon>
        <taxon>Fungi</taxon>
        <taxon>Dikarya</taxon>
        <taxon>Ascomycota</taxon>
        <taxon>Pezizomycotina</taxon>
        <taxon>Sordariomycetes</taxon>
        <taxon>Sordariomycetidae</taxon>
        <taxon>Thyridiales</taxon>
        <taxon>Thyridiaceae</taxon>
        <taxon>Thyridium</taxon>
    </lineage>
</organism>
<dbReference type="PROSITE" id="PS50097">
    <property type="entry name" value="BTB"/>
    <property type="match status" value="1"/>
</dbReference>
<dbReference type="RefSeq" id="XP_030990268.1">
    <property type="nucleotide sequence ID" value="XM_031132619.1"/>
</dbReference>
<evidence type="ECO:0000313" key="4">
    <source>
        <dbReference type="Proteomes" id="UP000319257"/>
    </source>
</evidence>
<comment type="caution">
    <text evidence="3">The sequence shown here is derived from an EMBL/GenBank/DDBJ whole genome shotgun (WGS) entry which is preliminary data.</text>
</comment>
<dbReference type="InterPro" id="IPR011333">
    <property type="entry name" value="SKP1/BTB/POZ_sf"/>
</dbReference>
<accession>A0A507AMS0</accession>
<proteinExistence type="predicted"/>
<dbReference type="Gene3D" id="3.30.710.10">
    <property type="entry name" value="Potassium Channel Kv1.1, Chain A"/>
    <property type="match status" value="1"/>
</dbReference>
<name>A0A507AMS0_9PEZI</name>
<evidence type="ECO:0000256" key="1">
    <source>
        <dbReference type="SAM" id="Coils"/>
    </source>
</evidence>
<dbReference type="EMBL" id="SKBQ01000077">
    <property type="protein sequence ID" value="TPX08557.1"/>
    <property type="molecule type" value="Genomic_DNA"/>
</dbReference>
<dbReference type="STRING" id="1093900.A0A507AMS0"/>
<keyword evidence="1" id="KW-0175">Coiled coil</keyword>
<evidence type="ECO:0000313" key="3">
    <source>
        <dbReference type="EMBL" id="TPX08557.1"/>
    </source>
</evidence>
<dbReference type="PANTHER" id="PTHR47843">
    <property type="entry name" value="BTB DOMAIN-CONTAINING PROTEIN-RELATED"/>
    <property type="match status" value="1"/>
</dbReference>
<protein>
    <recommendedName>
        <fullName evidence="2">BTB domain-containing protein</fullName>
    </recommendedName>
</protein>
<dbReference type="OrthoDB" id="6359816at2759"/>